<protein>
    <submittedName>
        <fullName evidence="10">Peptide/nickel transport system permease protein</fullName>
    </submittedName>
</protein>
<evidence type="ECO:0000256" key="1">
    <source>
        <dbReference type="ARBA" id="ARBA00004651"/>
    </source>
</evidence>
<dbReference type="PROSITE" id="PS50928">
    <property type="entry name" value="ABC_TM1"/>
    <property type="match status" value="1"/>
</dbReference>
<keyword evidence="5 7" id="KW-1133">Transmembrane helix</keyword>
<dbReference type="Pfam" id="PF12911">
    <property type="entry name" value="OppC_N"/>
    <property type="match status" value="1"/>
</dbReference>
<feature type="transmembrane region" description="Helical" evidence="7">
    <location>
        <begin position="268"/>
        <end position="290"/>
    </location>
</feature>
<evidence type="ECO:0000259" key="9">
    <source>
        <dbReference type="PROSITE" id="PS50928"/>
    </source>
</evidence>
<gene>
    <name evidence="10" type="ORF">SAMN05518846_11348</name>
</gene>
<comment type="similarity">
    <text evidence="7">Belongs to the binding-protein-dependent transport system permease family.</text>
</comment>
<dbReference type="RefSeq" id="WP_307723934.1">
    <property type="nucleotide sequence ID" value="NZ_BJOE01000022.1"/>
</dbReference>
<reference evidence="11" key="1">
    <citation type="submission" date="2016-10" db="EMBL/GenBank/DDBJ databases">
        <authorList>
            <person name="Varghese N."/>
            <person name="Submissions S."/>
        </authorList>
    </citation>
    <scope>NUCLEOTIDE SEQUENCE [LARGE SCALE GENOMIC DNA]</scope>
    <source>
        <strain evidence="11">OK042</strain>
    </source>
</reference>
<dbReference type="InterPro" id="IPR035906">
    <property type="entry name" value="MetI-like_sf"/>
</dbReference>
<evidence type="ECO:0000256" key="3">
    <source>
        <dbReference type="ARBA" id="ARBA00022475"/>
    </source>
</evidence>
<keyword evidence="3" id="KW-1003">Cell membrane</keyword>
<dbReference type="GO" id="GO:0005886">
    <property type="term" value="C:plasma membrane"/>
    <property type="evidence" value="ECO:0007669"/>
    <property type="project" value="UniProtKB-SubCell"/>
</dbReference>
<keyword evidence="4 7" id="KW-0812">Transmembrane</keyword>
<dbReference type="STRING" id="1884381.SAMN05518846_11348"/>
<dbReference type="GeneID" id="301132898"/>
<keyword evidence="11" id="KW-1185">Reference proteome</keyword>
<dbReference type="InterPro" id="IPR025966">
    <property type="entry name" value="OppC_N"/>
</dbReference>
<comment type="subcellular location">
    <subcellularLocation>
        <location evidence="1 7">Cell membrane</location>
        <topology evidence="1 7">Multi-pass membrane protein</topology>
    </subcellularLocation>
</comment>
<feature type="domain" description="ABC transmembrane type-1" evidence="9">
    <location>
        <begin position="101"/>
        <end position="290"/>
    </location>
</feature>
<dbReference type="InterPro" id="IPR000515">
    <property type="entry name" value="MetI-like"/>
</dbReference>
<feature type="transmembrane region" description="Helical" evidence="7">
    <location>
        <begin position="43"/>
        <end position="62"/>
    </location>
</feature>
<dbReference type="CDD" id="cd06261">
    <property type="entry name" value="TM_PBP2"/>
    <property type="match status" value="1"/>
</dbReference>
<dbReference type="EMBL" id="FORT01000013">
    <property type="protein sequence ID" value="SFK42481.1"/>
    <property type="molecule type" value="Genomic_DNA"/>
</dbReference>
<dbReference type="Pfam" id="PF00528">
    <property type="entry name" value="BPD_transp_1"/>
    <property type="match status" value="1"/>
</dbReference>
<name>A0A1I3ZFG9_9BACL</name>
<keyword evidence="2 7" id="KW-0813">Transport</keyword>
<feature type="region of interest" description="Disordered" evidence="8">
    <location>
        <begin position="1"/>
        <end position="21"/>
    </location>
</feature>
<proteinExistence type="inferred from homology"/>
<dbReference type="Proteomes" id="UP000198915">
    <property type="component" value="Unassembled WGS sequence"/>
</dbReference>
<sequence length="302" mass="32368">MNQANPVLPAPPPVPSQKGTSRMTWIREDSFLEKLWRNPKARYSLGILLVVIAVGIAGPWLAPHDPTQPFYEDLLTGPSAEHMLGTDSIGRDVLSRLLHGARVTLMVAVMAVSITFITGTFIGVTSGFVGGIVDQVLMRIMDILLAIPNIIMAMAIVAILGPSLTNAMIAVGIAGIPKYARLTRGATLSVKSSGYVEASRAVGTSHARILLFQIMPNIMSPLLVYTTLQIGIAILDTAALSFIGLGAQPPTPEWGTMLSEGKEYIHDAWWLATFPGISITIVVFTVNILGDALRDIFDPKSA</sequence>
<evidence type="ECO:0000313" key="11">
    <source>
        <dbReference type="Proteomes" id="UP000198915"/>
    </source>
</evidence>
<dbReference type="PANTHER" id="PTHR43386:SF1">
    <property type="entry name" value="D,D-DIPEPTIDE TRANSPORT SYSTEM PERMEASE PROTEIN DDPC-RELATED"/>
    <property type="match status" value="1"/>
</dbReference>
<feature type="transmembrane region" description="Helical" evidence="7">
    <location>
        <begin position="103"/>
        <end position="124"/>
    </location>
</feature>
<evidence type="ECO:0000313" key="10">
    <source>
        <dbReference type="EMBL" id="SFK42481.1"/>
    </source>
</evidence>
<keyword evidence="6 7" id="KW-0472">Membrane</keyword>
<evidence type="ECO:0000256" key="5">
    <source>
        <dbReference type="ARBA" id="ARBA00022989"/>
    </source>
</evidence>
<evidence type="ECO:0000256" key="8">
    <source>
        <dbReference type="SAM" id="MobiDB-lite"/>
    </source>
</evidence>
<dbReference type="PANTHER" id="PTHR43386">
    <property type="entry name" value="OLIGOPEPTIDE TRANSPORT SYSTEM PERMEASE PROTEIN APPC"/>
    <property type="match status" value="1"/>
</dbReference>
<dbReference type="InterPro" id="IPR050366">
    <property type="entry name" value="BP-dependent_transpt_permease"/>
</dbReference>
<feature type="transmembrane region" description="Helical" evidence="7">
    <location>
        <begin position="222"/>
        <end position="248"/>
    </location>
</feature>
<organism evidence="10 11">
    <name type="scientific">Brevibacillus centrosporus</name>
    <dbReference type="NCBI Taxonomy" id="54910"/>
    <lineage>
        <taxon>Bacteria</taxon>
        <taxon>Bacillati</taxon>
        <taxon>Bacillota</taxon>
        <taxon>Bacilli</taxon>
        <taxon>Bacillales</taxon>
        <taxon>Paenibacillaceae</taxon>
        <taxon>Brevibacillus</taxon>
    </lineage>
</organism>
<evidence type="ECO:0000256" key="2">
    <source>
        <dbReference type="ARBA" id="ARBA00022448"/>
    </source>
</evidence>
<evidence type="ECO:0000256" key="7">
    <source>
        <dbReference type="RuleBase" id="RU363032"/>
    </source>
</evidence>
<dbReference type="SUPFAM" id="SSF161098">
    <property type="entry name" value="MetI-like"/>
    <property type="match status" value="1"/>
</dbReference>
<dbReference type="GO" id="GO:0055085">
    <property type="term" value="P:transmembrane transport"/>
    <property type="evidence" value="ECO:0007669"/>
    <property type="project" value="InterPro"/>
</dbReference>
<evidence type="ECO:0000256" key="4">
    <source>
        <dbReference type="ARBA" id="ARBA00022692"/>
    </source>
</evidence>
<evidence type="ECO:0000256" key="6">
    <source>
        <dbReference type="ARBA" id="ARBA00023136"/>
    </source>
</evidence>
<feature type="transmembrane region" description="Helical" evidence="7">
    <location>
        <begin position="136"/>
        <end position="157"/>
    </location>
</feature>
<dbReference type="Gene3D" id="1.10.3720.10">
    <property type="entry name" value="MetI-like"/>
    <property type="match status" value="1"/>
</dbReference>
<accession>A0A1I3ZFG9</accession>
<dbReference type="AlphaFoldDB" id="A0A1I3ZFG9"/>